<accession>A0A8K1GB41</accession>
<dbReference type="EMBL" id="SWJQ01000397">
    <property type="protein sequence ID" value="TRZ14932.1"/>
    <property type="molecule type" value="Genomic_DNA"/>
</dbReference>
<dbReference type="Proteomes" id="UP000796761">
    <property type="component" value="Unassembled WGS sequence"/>
</dbReference>
<evidence type="ECO:0000313" key="2">
    <source>
        <dbReference type="EMBL" id="TRZ14932.1"/>
    </source>
</evidence>
<feature type="compositionally biased region" description="Polar residues" evidence="1">
    <location>
        <begin position="1"/>
        <end position="11"/>
    </location>
</feature>
<organism evidence="2 3">
    <name type="scientific">Zosterops borbonicus</name>
    <dbReference type="NCBI Taxonomy" id="364589"/>
    <lineage>
        <taxon>Eukaryota</taxon>
        <taxon>Metazoa</taxon>
        <taxon>Chordata</taxon>
        <taxon>Craniata</taxon>
        <taxon>Vertebrata</taxon>
        <taxon>Euteleostomi</taxon>
        <taxon>Archelosauria</taxon>
        <taxon>Archosauria</taxon>
        <taxon>Dinosauria</taxon>
        <taxon>Saurischia</taxon>
        <taxon>Theropoda</taxon>
        <taxon>Coelurosauria</taxon>
        <taxon>Aves</taxon>
        <taxon>Neognathae</taxon>
        <taxon>Neoaves</taxon>
        <taxon>Telluraves</taxon>
        <taxon>Australaves</taxon>
        <taxon>Passeriformes</taxon>
        <taxon>Sylvioidea</taxon>
        <taxon>Zosteropidae</taxon>
        <taxon>Zosterops</taxon>
    </lineage>
</organism>
<reference evidence="2" key="1">
    <citation type="submission" date="2019-04" db="EMBL/GenBank/DDBJ databases">
        <title>Genome assembly of Zosterops borbonicus 15179.</title>
        <authorList>
            <person name="Leroy T."/>
            <person name="Anselmetti Y."/>
            <person name="Tilak M.-K."/>
            <person name="Nabholz B."/>
        </authorList>
    </citation>
    <scope>NUCLEOTIDE SEQUENCE</scope>
    <source>
        <strain evidence="2">HGM_15179</strain>
        <tissue evidence="2">Muscle</tissue>
    </source>
</reference>
<keyword evidence="3" id="KW-1185">Reference proteome</keyword>
<protein>
    <submittedName>
        <fullName evidence="2">Uncharacterized protein</fullName>
    </submittedName>
</protein>
<feature type="region of interest" description="Disordered" evidence="1">
    <location>
        <begin position="1"/>
        <end position="58"/>
    </location>
</feature>
<comment type="caution">
    <text evidence="2">The sequence shown here is derived from an EMBL/GenBank/DDBJ whole genome shotgun (WGS) entry which is preliminary data.</text>
</comment>
<name>A0A8K1GB41_9PASS</name>
<gene>
    <name evidence="2" type="ORF">HGM15179_012173</name>
</gene>
<evidence type="ECO:0000256" key="1">
    <source>
        <dbReference type="SAM" id="MobiDB-lite"/>
    </source>
</evidence>
<dbReference type="AlphaFoldDB" id="A0A8K1GB41"/>
<proteinExistence type="predicted"/>
<sequence>MESQVPKNTGVATLGLLGPILSSQKRHGHIRESSTNDQEDDEGTGASLLQGKDERTGTVQLREENAQIEFYQAV</sequence>
<evidence type="ECO:0000313" key="3">
    <source>
        <dbReference type="Proteomes" id="UP000796761"/>
    </source>
</evidence>